<reference evidence="1 2" key="1">
    <citation type="submission" date="2020-08" db="EMBL/GenBank/DDBJ databases">
        <title>Genome public.</title>
        <authorList>
            <person name="Liu C."/>
            <person name="Sun Q."/>
        </authorList>
    </citation>
    <scope>NUCLEOTIDE SEQUENCE [LARGE SCALE GENOMIC DNA]</scope>
    <source>
        <strain evidence="1 2">M29</strain>
    </source>
</reference>
<evidence type="ECO:0000313" key="1">
    <source>
        <dbReference type="EMBL" id="MBC5778648.1"/>
    </source>
</evidence>
<gene>
    <name evidence="1" type="ORF">H8Z82_03040</name>
</gene>
<evidence type="ECO:0000313" key="2">
    <source>
        <dbReference type="Proteomes" id="UP000649826"/>
    </source>
</evidence>
<dbReference type="EMBL" id="JACOQG010000003">
    <property type="protein sequence ID" value="MBC5778648.1"/>
    <property type="molecule type" value="Genomic_DNA"/>
</dbReference>
<dbReference type="RefSeq" id="WP_186994195.1">
    <property type="nucleotide sequence ID" value="NZ_JACOQG010000003.1"/>
</dbReference>
<keyword evidence="2" id="KW-1185">Reference proteome</keyword>
<name>A0ABR7IF61_9FIRM</name>
<accession>A0ABR7IF61</accession>
<sequence>MSMNVALSDYKEGKLQKSTLYKIPESMTVPFEEIHANGKEVVNLNYQLQESQYGIYANEYKNPCINKQGCKKADVLACVVDDKRKEIKSLVFDVKSNISSFSDDLTKESAALTAIKEIRDFIEQIHAALLHKKSFMLYYLDDGFREQEEVAIATKNFECKKFLAVADFLESIFKDSSIELPPLVKLKMQTILKPYIGEIEKIRNFADKMLIINEKPYPLMVIILEKSSESVYSATVTINI</sequence>
<proteinExistence type="predicted"/>
<organism evidence="1 2">
    <name type="scientific">Blautia difficilis</name>
    <dbReference type="NCBI Taxonomy" id="2763027"/>
    <lineage>
        <taxon>Bacteria</taxon>
        <taxon>Bacillati</taxon>
        <taxon>Bacillota</taxon>
        <taxon>Clostridia</taxon>
        <taxon>Lachnospirales</taxon>
        <taxon>Lachnospiraceae</taxon>
        <taxon>Blautia</taxon>
    </lineage>
</organism>
<dbReference type="Proteomes" id="UP000649826">
    <property type="component" value="Unassembled WGS sequence"/>
</dbReference>
<comment type="caution">
    <text evidence="1">The sequence shown here is derived from an EMBL/GenBank/DDBJ whole genome shotgun (WGS) entry which is preliminary data.</text>
</comment>
<protein>
    <submittedName>
        <fullName evidence="1">Uncharacterized protein</fullName>
    </submittedName>
</protein>